<proteinExistence type="predicted"/>
<name>A0AAQ1ZJY9_9BACT</name>
<comment type="caution">
    <text evidence="1">The sequence shown here is derived from an EMBL/GenBank/DDBJ whole genome shotgun (WGS) entry which is preliminary data.</text>
</comment>
<protein>
    <submittedName>
        <fullName evidence="1">Uncharacterized protein</fullName>
    </submittedName>
</protein>
<dbReference type="EMBL" id="UGTJ01000001">
    <property type="protein sequence ID" value="SUB80877.1"/>
    <property type="molecule type" value="Genomic_DNA"/>
</dbReference>
<evidence type="ECO:0000313" key="2">
    <source>
        <dbReference type="Proteomes" id="UP000255283"/>
    </source>
</evidence>
<dbReference type="AlphaFoldDB" id="A0AAQ1ZJY9"/>
<organism evidence="1 2">
    <name type="scientific">Segatella buccae</name>
    <dbReference type="NCBI Taxonomy" id="28126"/>
    <lineage>
        <taxon>Bacteria</taxon>
        <taxon>Pseudomonadati</taxon>
        <taxon>Bacteroidota</taxon>
        <taxon>Bacteroidia</taxon>
        <taxon>Bacteroidales</taxon>
        <taxon>Prevotellaceae</taxon>
        <taxon>Segatella</taxon>
    </lineage>
</organism>
<gene>
    <name evidence="1" type="ORF">NCTC13063_02178</name>
</gene>
<accession>A0AAQ1ZJY9</accession>
<dbReference type="Proteomes" id="UP000255283">
    <property type="component" value="Unassembled WGS sequence"/>
</dbReference>
<sequence length="43" mass="4869">MIIRKYVKKYLNASTAVCAPNLVCRRNCVCPHHKAKSDPKPTL</sequence>
<evidence type="ECO:0000313" key="1">
    <source>
        <dbReference type="EMBL" id="SUB80877.1"/>
    </source>
</evidence>
<reference evidence="1 2" key="1">
    <citation type="submission" date="2018-06" db="EMBL/GenBank/DDBJ databases">
        <authorList>
            <consortium name="Pathogen Informatics"/>
            <person name="Doyle S."/>
        </authorList>
    </citation>
    <scope>NUCLEOTIDE SEQUENCE [LARGE SCALE GENOMIC DNA]</scope>
    <source>
        <strain evidence="1 2">NCTC13063</strain>
    </source>
</reference>